<organism evidence="4 5">
    <name type="scientific">Adineta steineri</name>
    <dbReference type="NCBI Taxonomy" id="433720"/>
    <lineage>
        <taxon>Eukaryota</taxon>
        <taxon>Metazoa</taxon>
        <taxon>Spiralia</taxon>
        <taxon>Gnathifera</taxon>
        <taxon>Rotifera</taxon>
        <taxon>Eurotatoria</taxon>
        <taxon>Bdelloidea</taxon>
        <taxon>Adinetida</taxon>
        <taxon>Adinetidae</taxon>
        <taxon>Adineta</taxon>
    </lineage>
</organism>
<feature type="region of interest" description="Disordered" evidence="2">
    <location>
        <begin position="721"/>
        <end position="743"/>
    </location>
</feature>
<evidence type="ECO:0000313" key="4">
    <source>
        <dbReference type="EMBL" id="CAF1493978.1"/>
    </source>
</evidence>
<feature type="compositionally biased region" description="Basic and acidic residues" evidence="2">
    <location>
        <begin position="260"/>
        <end position="281"/>
    </location>
</feature>
<feature type="compositionally biased region" description="Low complexity" evidence="2">
    <location>
        <begin position="603"/>
        <end position="615"/>
    </location>
</feature>
<evidence type="ECO:0000313" key="5">
    <source>
        <dbReference type="Proteomes" id="UP000663832"/>
    </source>
</evidence>
<dbReference type="EMBL" id="CAJNOM010000545">
    <property type="protein sequence ID" value="CAF1493978.1"/>
    <property type="molecule type" value="Genomic_DNA"/>
</dbReference>
<comment type="caution">
    <text evidence="4">The sequence shown here is derived from an EMBL/GenBank/DDBJ whole genome shotgun (WGS) entry which is preliminary data.</text>
</comment>
<dbReference type="Proteomes" id="UP000663877">
    <property type="component" value="Unassembled WGS sequence"/>
</dbReference>
<name>A0A815SS09_9BILA</name>
<evidence type="ECO:0000256" key="1">
    <source>
        <dbReference type="SAM" id="Coils"/>
    </source>
</evidence>
<feature type="compositionally biased region" description="Polar residues" evidence="2">
    <location>
        <begin position="529"/>
        <end position="538"/>
    </location>
</feature>
<feature type="compositionally biased region" description="Polar residues" evidence="2">
    <location>
        <begin position="235"/>
        <end position="258"/>
    </location>
</feature>
<keyword evidence="5" id="KW-1185">Reference proteome</keyword>
<proteinExistence type="predicted"/>
<gene>
    <name evidence="3" type="ORF">BJG266_LOCUS25011</name>
    <name evidence="4" type="ORF">QVE165_LOCUS43061</name>
</gene>
<evidence type="ECO:0000256" key="2">
    <source>
        <dbReference type="SAM" id="MobiDB-lite"/>
    </source>
</evidence>
<dbReference type="PANTHER" id="PTHR36696:SF1">
    <property type="entry name" value="EF-HAND DOMAIN-CONTAINING PROTEIN"/>
    <property type="match status" value="1"/>
</dbReference>
<dbReference type="EMBL" id="CAJNOI010000186">
    <property type="protein sequence ID" value="CAF1167661.1"/>
    <property type="molecule type" value="Genomic_DNA"/>
</dbReference>
<accession>A0A815SS09</accession>
<feature type="region of interest" description="Disordered" evidence="2">
    <location>
        <begin position="584"/>
        <end position="640"/>
    </location>
</feature>
<dbReference type="Proteomes" id="UP000663832">
    <property type="component" value="Unassembled WGS sequence"/>
</dbReference>
<reference evidence="4" key="1">
    <citation type="submission" date="2021-02" db="EMBL/GenBank/DDBJ databases">
        <authorList>
            <person name="Nowell W R."/>
        </authorList>
    </citation>
    <scope>NUCLEOTIDE SEQUENCE</scope>
</reference>
<dbReference type="AlphaFoldDB" id="A0A815SS09"/>
<evidence type="ECO:0000313" key="3">
    <source>
        <dbReference type="EMBL" id="CAF1167661.1"/>
    </source>
</evidence>
<feature type="region of interest" description="Disordered" evidence="2">
    <location>
        <begin position="529"/>
        <end position="548"/>
    </location>
</feature>
<dbReference type="PANTHER" id="PTHR36696">
    <property type="entry name" value="AGAP012002-PA"/>
    <property type="match status" value="1"/>
</dbReference>
<feature type="compositionally biased region" description="Basic and acidic residues" evidence="2">
    <location>
        <begin position="732"/>
        <end position="743"/>
    </location>
</feature>
<protein>
    <submittedName>
        <fullName evidence="4">Uncharacterized protein</fullName>
    </submittedName>
</protein>
<feature type="region of interest" description="Disordered" evidence="2">
    <location>
        <begin position="235"/>
        <end position="313"/>
    </location>
</feature>
<feature type="coiled-coil region" evidence="1">
    <location>
        <begin position="416"/>
        <end position="443"/>
    </location>
</feature>
<keyword evidence="1" id="KW-0175">Coiled coil</keyword>
<feature type="compositionally biased region" description="Basic residues" evidence="2">
    <location>
        <begin position="539"/>
        <end position="548"/>
    </location>
</feature>
<sequence>MTKITIITQNFSSPDDFNDTPLMLLPQTPLPPPLASDKDHDGFTQLLLHDRHRQRQTYVQSYTAFETLKKRQDFVLRQESLRSLQTFIDRMATKQDQSIDQSFHSYRQCFGKFINIKSTHKHLHEQDKRPRTAGPSYEQFPSRQLLHVPATPLDPPLFTPFHRYQKSHRPSSSTKYRMNINTYRGGKSRQDNSFRSASFISHSQPFVSFTEDYFHKHNERPSSKSQTIRSNYNERSLTKFSIPSNIDTNRPSSQSQRLRYNRDERSANKFHTPADNHDDQVISKPQIITTNNNRDERSSNKFHTPAADNNDNDQLISIPQMITTNNNSDDELVSKPEITTNNNDDQLISKPQIPTINNYNDESANKVQITTHINNNPPVNQSPVIKTNDDVGLLNEVVMVTNNNNEQSLNKPVAVKIDDNVKIDEIRKEVKEVKEEKEQQQTRPVLDELKSSVSQDIKEEDDLMPINPQPIRVSITSRIINTPTTTPQMGYNDAVRDGLLNDFSTQQPRQVQDYTNKTPIINVERRLSQQTNNSNSKISTKRPKTAKKKHTIVVALPMETKAEAPTEEFNDNDSLTTAITVQNYANNTPEQPLPTKTKRRKPSATPTTTTTTAPTNLQIKKTPPVVSRPSVKFKDDTKENKDTVKTQMITTVANEQKEPIVEKKKDETAAPVPVPPIPTIIPENQVQVELIEDVPKRIRKGAFDSPEFSYTPIHVELKPLGSHRNYSRKPRSHLDKTRNQSEKVIEPNPETVELLEKIKRSEIGSSIGTMSVSKQGCRFELPSDLKKLENLNPIEYISKYCRLSLRRNYQFKRIFDKYRNNKYCLDITNLHSAITDIHTENFTRAQYDYLLQLLDIENQQHQFSFETFGGILAVCERIVYDSLNPSSDVEDYELGKDPLEKCDFDSLLRKLDGFAISETMKKLLKTL</sequence>
<dbReference type="OrthoDB" id="10021598at2759"/>